<keyword evidence="5" id="KW-1133">Transmembrane helix</keyword>
<evidence type="ECO:0000256" key="2">
    <source>
        <dbReference type="ARBA" id="ARBA00022827"/>
    </source>
</evidence>
<evidence type="ECO:0000313" key="8">
    <source>
        <dbReference type="Proteomes" id="UP001273166"/>
    </source>
</evidence>
<dbReference type="InterPro" id="IPR002938">
    <property type="entry name" value="FAD-bd"/>
</dbReference>
<keyword evidence="3" id="KW-0560">Oxidoreductase</keyword>
<dbReference type="GeneID" id="87888022"/>
<dbReference type="Proteomes" id="UP001273166">
    <property type="component" value="Unassembled WGS sequence"/>
</dbReference>
<evidence type="ECO:0000256" key="5">
    <source>
        <dbReference type="SAM" id="Phobius"/>
    </source>
</evidence>
<dbReference type="GO" id="GO:0071949">
    <property type="term" value="F:FAD binding"/>
    <property type="evidence" value="ECO:0007669"/>
    <property type="project" value="InterPro"/>
</dbReference>
<dbReference type="Pfam" id="PF01494">
    <property type="entry name" value="FAD_binding_3"/>
    <property type="match status" value="1"/>
</dbReference>
<feature type="transmembrane region" description="Helical" evidence="5">
    <location>
        <begin position="12"/>
        <end position="32"/>
    </location>
</feature>
<reference evidence="7" key="2">
    <citation type="submission" date="2023-06" db="EMBL/GenBank/DDBJ databases">
        <authorList>
            <consortium name="Lawrence Berkeley National Laboratory"/>
            <person name="Mondo S.J."/>
            <person name="Hensen N."/>
            <person name="Bonometti L."/>
            <person name="Westerberg I."/>
            <person name="Brannstrom I.O."/>
            <person name="Guillou S."/>
            <person name="Cros-Aarteil S."/>
            <person name="Calhoun S."/>
            <person name="Haridas S."/>
            <person name="Kuo A."/>
            <person name="Pangilinan J."/>
            <person name="Riley R."/>
            <person name="Labutti K."/>
            <person name="Andreopoulos B."/>
            <person name="Lipzen A."/>
            <person name="Chen C."/>
            <person name="Yanf M."/>
            <person name="Daum C."/>
            <person name="Ng V."/>
            <person name="Clum A."/>
            <person name="Steindorff A."/>
            <person name="Ohm R."/>
            <person name="Martin F."/>
            <person name="Silar P."/>
            <person name="Natvig D."/>
            <person name="Lalanne C."/>
            <person name="Gautier V."/>
            <person name="Ament-Velasquez S.L."/>
            <person name="Kruys A."/>
            <person name="Hutchinson M.I."/>
            <person name="Powell A.J."/>
            <person name="Barry K."/>
            <person name="Miller A.N."/>
            <person name="Grigoriev I.V."/>
            <person name="Debuchy R."/>
            <person name="Gladieux P."/>
            <person name="Thoren M.H."/>
            <person name="Johannesson H."/>
        </authorList>
    </citation>
    <scope>NUCLEOTIDE SEQUENCE</scope>
    <source>
        <strain evidence="7">CBS 333.67</strain>
    </source>
</reference>
<sequence length="414" mass="44840">MMSTHYFSGRHIVIAGGGMAGLSFAIALRKLWPGSLLPAPRVTVFERDTKLDAAGREGYSLSLAGFDSTGGLVALKDLGLLDEILGHALTGLGETGAFKIWDADWSEVMSVRLRPAEGLPTSLIRIKRKDLRQTLLRAVGEDTVHWGVACLAATKLEDGKVTVQLSGHAQPSIECDLLIVADGANSKIRASLRPDDGLEYAGAVQMGGIARFPAGVPPPLNNNWGMQLSGGQGVGCFYAQVDDTSAVWGLSFLEKEPRQRLTFSTFHSQEAIRAVQEEGRRRGHMLGPLFHTMVDATTDHAIVFPARDKKPFGHTMDLPVVFIGDANHAVSPFAGYGASLALKDGWDLAQQLVTAGSVEEAVRRYDAISVPRANKALSTSRFRIKWFHCTGWTFFFARALLVVGGLMLRLMGRD</sequence>
<dbReference type="Gene3D" id="3.50.50.60">
    <property type="entry name" value="FAD/NAD(P)-binding domain"/>
    <property type="match status" value="1"/>
</dbReference>
<dbReference type="GO" id="GO:0004497">
    <property type="term" value="F:monooxygenase activity"/>
    <property type="evidence" value="ECO:0007669"/>
    <property type="project" value="UniProtKB-KW"/>
</dbReference>
<feature type="domain" description="FAD-binding" evidence="6">
    <location>
        <begin position="12"/>
        <end position="377"/>
    </location>
</feature>
<evidence type="ECO:0000259" key="6">
    <source>
        <dbReference type="Pfam" id="PF01494"/>
    </source>
</evidence>
<dbReference type="PRINTS" id="PR00420">
    <property type="entry name" value="RNGMNOXGNASE"/>
</dbReference>
<evidence type="ECO:0000256" key="3">
    <source>
        <dbReference type="ARBA" id="ARBA00023002"/>
    </source>
</evidence>
<protein>
    <recommendedName>
        <fullName evidence="6">FAD-binding domain-containing protein</fullName>
    </recommendedName>
</protein>
<reference evidence="7" key="1">
    <citation type="journal article" date="2023" name="Mol. Phylogenet. Evol.">
        <title>Genome-scale phylogeny and comparative genomics of the fungal order Sordariales.</title>
        <authorList>
            <person name="Hensen N."/>
            <person name="Bonometti L."/>
            <person name="Westerberg I."/>
            <person name="Brannstrom I.O."/>
            <person name="Guillou S."/>
            <person name="Cros-Aarteil S."/>
            <person name="Calhoun S."/>
            <person name="Haridas S."/>
            <person name="Kuo A."/>
            <person name="Mondo S."/>
            <person name="Pangilinan J."/>
            <person name="Riley R."/>
            <person name="LaButti K."/>
            <person name="Andreopoulos B."/>
            <person name="Lipzen A."/>
            <person name="Chen C."/>
            <person name="Yan M."/>
            <person name="Daum C."/>
            <person name="Ng V."/>
            <person name="Clum A."/>
            <person name="Steindorff A."/>
            <person name="Ohm R.A."/>
            <person name="Martin F."/>
            <person name="Silar P."/>
            <person name="Natvig D.O."/>
            <person name="Lalanne C."/>
            <person name="Gautier V."/>
            <person name="Ament-Velasquez S.L."/>
            <person name="Kruys A."/>
            <person name="Hutchinson M.I."/>
            <person name="Powell A.J."/>
            <person name="Barry K."/>
            <person name="Miller A.N."/>
            <person name="Grigoriev I.V."/>
            <person name="Debuchy R."/>
            <person name="Gladieux P."/>
            <person name="Hiltunen Thoren M."/>
            <person name="Johannesson H."/>
        </authorList>
    </citation>
    <scope>NUCLEOTIDE SEQUENCE</scope>
    <source>
        <strain evidence="7">CBS 333.67</strain>
    </source>
</reference>
<keyword evidence="5" id="KW-0812">Transmembrane</keyword>
<dbReference type="InterPro" id="IPR036188">
    <property type="entry name" value="FAD/NAD-bd_sf"/>
</dbReference>
<feature type="transmembrane region" description="Helical" evidence="5">
    <location>
        <begin position="391"/>
        <end position="411"/>
    </location>
</feature>
<name>A0AAJ0M3I3_9PEZI</name>
<comment type="caution">
    <text evidence="7">The sequence shown here is derived from an EMBL/GenBank/DDBJ whole genome shotgun (WGS) entry which is preliminary data.</text>
</comment>
<keyword evidence="2" id="KW-0274">FAD</keyword>
<dbReference type="EMBL" id="JAUDZG010000003">
    <property type="protein sequence ID" value="KAK3307652.1"/>
    <property type="molecule type" value="Genomic_DNA"/>
</dbReference>
<organism evidence="7 8">
    <name type="scientific">Chaetomium strumarium</name>
    <dbReference type="NCBI Taxonomy" id="1170767"/>
    <lineage>
        <taxon>Eukaryota</taxon>
        <taxon>Fungi</taxon>
        <taxon>Dikarya</taxon>
        <taxon>Ascomycota</taxon>
        <taxon>Pezizomycotina</taxon>
        <taxon>Sordariomycetes</taxon>
        <taxon>Sordariomycetidae</taxon>
        <taxon>Sordariales</taxon>
        <taxon>Chaetomiaceae</taxon>
        <taxon>Chaetomium</taxon>
    </lineage>
</organism>
<proteinExistence type="predicted"/>
<evidence type="ECO:0000256" key="4">
    <source>
        <dbReference type="ARBA" id="ARBA00023033"/>
    </source>
</evidence>
<dbReference type="PANTHER" id="PTHR46972">
    <property type="entry name" value="MONOOXYGENASE ASQM-RELATED"/>
    <property type="match status" value="1"/>
</dbReference>
<dbReference type="SUPFAM" id="SSF51905">
    <property type="entry name" value="FAD/NAD(P)-binding domain"/>
    <property type="match status" value="1"/>
</dbReference>
<keyword evidence="5" id="KW-0472">Membrane</keyword>
<dbReference type="PANTHER" id="PTHR46972:SF1">
    <property type="entry name" value="FAD DEPENDENT OXIDOREDUCTASE DOMAIN-CONTAINING PROTEIN"/>
    <property type="match status" value="1"/>
</dbReference>
<keyword evidence="4" id="KW-0503">Monooxygenase</keyword>
<dbReference type="AlphaFoldDB" id="A0AAJ0M3I3"/>
<dbReference type="RefSeq" id="XP_062723432.1">
    <property type="nucleotide sequence ID" value="XM_062869193.1"/>
</dbReference>
<evidence type="ECO:0000256" key="1">
    <source>
        <dbReference type="ARBA" id="ARBA00022630"/>
    </source>
</evidence>
<keyword evidence="1" id="KW-0285">Flavoprotein</keyword>
<accession>A0AAJ0M3I3</accession>
<gene>
    <name evidence="7" type="ORF">B0T15DRAFT_530761</name>
</gene>
<keyword evidence="8" id="KW-1185">Reference proteome</keyword>
<evidence type="ECO:0000313" key="7">
    <source>
        <dbReference type="EMBL" id="KAK3307652.1"/>
    </source>
</evidence>